<dbReference type="InterPro" id="IPR036961">
    <property type="entry name" value="Kinesin_motor_dom_sf"/>
</dbReference>
<dbReference type="GO" id="GO:0003777">
    <property type="term" value="F:microtubule motor activity"/>
    <property type="evidence" value="ECO:0007669"/>
    <property type="project" value="InterPro"/>
</dbReference>
<dbReference type="CDD" id="cd01367">
    <property type="entry name" value="KISc_KIF2_like"/>
    <property type="match status" value="1"/>
</dbReference>
<dbReference type="SMART" id="SM00129">
    <property type="entry name" value="KISc"/>
    <property type="match status" value="1"/>
</dbReference>
<evidence type="ECO:0000256" key="5">
    <source>
        <dbReference type="ARBA" id="ARBA00061030"/>
    </source>
</evidence>
<feature type="compositionally biased region" description="Polar residues" evidence="9">
    <location>
        <begin position="127"/>
        <end position="136"/>
    </location>
</feature>
<keyword evidence="3 6" id="KW-0067">ATP-binding</keyword>
<feature type="domain" description="Kinesin motor" evidence="10">
    <location>
        <begin position="249"/>
        <end position="564"/>
    </location>
</feature>
<evidence type="ECO:0000256" key="6">
    <source>
        <dbReference type="PROSITE-ProRule" id="PRU00283"/>
    </source>
</evidence>
<dbReference type="InterPro" id="IPR019821">
    <property type="entry name" value="Kinesin_motor_CS"/>
</dbReference>
<dbReference type="FunFam" id="3.40.850.10:FF:000012">
    <property type="entry name" value="Kinesin-like protein"/>
    <property type="match status" value="1"/>
</dbReference>
<dbReference type="GO" id="GO:0005524">
    <property type="term" value="F:ATP binding"/>
    <property type="evidence" value="ECO:0007669"/>
    <property type="project" value="UniProtKB-UniRule"/>
</dbReference>
<feature type="compositionally biased region" description="Basic residues" evidence="9">
    <location>
        <begin position="638"/>
        <end position="650"/>
    </location>
</feature>
<evidence type="ECO:0000256" key="1">
    <source>
        <dbReference type="ARBA" id="ARBA00022701"/>
    </source>
</evidence>
<feature type="region of interest" description="Disordered" evidence="9">
    <location>
        <begin position="1"/>
        <end position="74"/>
    </location>
</feature>
<evidence type="ECO:0000313" key="11">
    <source>
        <dbReference type="EMBL" id="CUI14625.1"/>
    </source>
</evidence>
<evidence type="ECO:0000259" key="10">
    <source>
        <dbReference type="PROSITE" id="PS50067"/>
    </source>
</evidence>
<dbReference type="PRINTS" id="PR00380">
    <property type="entry name" value="KINESINHEAVY"/>
</dbReference>
<feature type="region of interest" description="Disordered" evidence="9">
    <location>
        <begin position="586"/>
        <end position="658"/>
    </location>
</feature>
<dbReference type="VEuPathDB" id="TriTrypDB:BSAL_08475"/>
<evidence type="ECO:0000256" key="4">
    <source>
        <dbReference type="ARBA" id="ARBA00023175"/>
    </source>
</evidence>
<dbReference type="GO" id="GO:0005874">
    <property type="term" value="C:microtubule"/>
    <property type="evidence" value="ECO:0007669"/>
    <property type="project" value="UniProtKB-KW"/>
</dbReference>
<keyword evidence="4 6" id="KW-0505">Motor protein</keyword>
<keyword evidence="1 7" id="KW-0493">Microtubule</keyword>
<proteinExistence type="inferred from homology"/>
<feature type="coiled-coil region" evidence="8">
    <location>
        <begin position="660"/>
        <end position="712"/>
    </location>
</feature>
<evidence type="ECO:0000256" key="8">
    <source>
        <dbReference type="SAM" id="Coils"/>
    </source>
</evidence>
<name>A0A0S4KLZ8_BODSA</name>
<feature type="compositionally biased region" description="Basic residues" evidence="9">
    <location>
        <begin position="56"/>
        <end position="69"/>
    </location>
</feature>
<dbReference type="Proteomes" id="UP000051952">
    <property type="component" value="Unassembled WGS sequence"/>
</dbReference>
<evidence type="ECO:0000256" key="7">
    <source>
        <dbReference type="RuleBase" id="RU000394"/>
    </source>
</evidence>
<organism evidence="11 12">
    <name type="scientific">Bodo saltans</name>
    <name type="common">Flagellated protozoan</name>
    <dbReference type="NCBI Taxonomy" id="75058"/>
    <lineage>
        <taxon>Eukaryota</taxon>
        <taxon>Discoba</taxon>
        <taxon>Euglenozoa</taxon>
        <taxon>Kinetoplastea</taxon>
        <taxon>Metakinetoplastina</taxon>
        <taxon>Eubodonida</taxon>
        <taxon>Bodonidae</taxon>
        <taxon>Bodo</taxon>
    </lineage>
</organism>
<comment type="similarity">
    <text evidence="5">Belongs to the TRAFAC class myosin-kinesin ATPase superfamily. Kinesin family. KIN-13 subfamily.</text>
</comment>
<feature type="compositionally biased region" description="Basic and acidic residues" evidence="9">
    <location>
        <begin position="138"/>
        <end position="157"/>
    </location>
</feature>
<dbReference type="EMBL" id="CYKH01001435">
    <property type="protein sequence ID" value="CUI14625.1"/>
    <property type="molecule type" value="Genomic_DNA"/>
</dbReference>
<evidence type="ECO:0000313" key="12">
    <source>
        <dbReference type="Proteomes" id="UP000051952"/>
    </source>
</evidence>
<keyword evidence="2 6" id="KW-0547">Nucleotide-binding</keyword>
<dbReference type="Gene3D" id="3.40.850.10">
    <property type="entry name" value="Kinesin motor domain"/>
    <property type="match status" value="1"/>
</dbReference>
<dbReference type="OrthoDB" id="246508at2759"/>
<evidence type="ECO:0000256" key="2">
    <source>
        <dbReference type="ARBA" id="ARBA00022741"/>
    </source>
</evidence>
<sequence length="736" mass="81706">MDPDGKWADRKAQRAPLPLKNAGRREVTEQILSGRATGASPKGLVAQVGGGPALPARKHKKSTGVKHHRAPENTTLLPELADDASQDDSVSSPWGDVLPVAGKKLSIPPPLGDLRAVPLNRGEEGPSTMTKLNQDYQDVMKKLKDQKKLPHERDVTPRRAGGGGAAHRSGSAGSSRRHSAQITSATPEPAPLSHRRYTEDGNVIAQPLSALAHLASISEGEDDKAEDPDTDTGAEGAGGVVVTGRKMGRIRVVVRKRPFRDGETGDDCVEVNSPEIHIGALKQRVDLSEYTENHDYSFDNVFSENDRNPKVYEQCGRTLIDTVFEGGSASCFAYGQTGSGKTHTMLGNEQEDGMYIMAASDIFDRVQPEHHVFVSLYEIYCNSLFDLLNYRTAVVTREDASKKVNIVGLTWHEISTVHDLHDIIERGTVQRRTGSTSGNEFSSRSHAVLTMTLRDEKRPKFCGSLNIVDLAGSERAADTAGNDKQTRLEGAEINKSLLALKECIRGLDERKKHIPFRGSKLTEVLRDSFVGNSRTMMVATISPSSDNVEHTLNTLRYAFRVKGLTIAQVDPSKERNAPRPVRALILPPRHNPAVAATCPSFLPSSENEKTRNVARKDKKRRTKRQETSHEKTRNVARKDKKRRSRERKQRSAANLLTPRAEQIEAVEQGLKNDIQTLRSEMERIASEKDKKVDLLMEQNDRLEKELRLMRRMFKKINFEALAQEDGELLSYKLEDL</sequence>
<dbReference type="InterPro" id="IPR027417">
    <property type="entry name" value="P-loop_NTPase"/>
</dbReference>
<evidence type="ECO:0000256" key="3">
    <source>
        <dbReference type="ARBA" id="ARBA00022840"/>
    </source>
</evidence>
<dbReference type="GO" id="GO:0007018">
    <property type="term" value="P:microtubule-based movement"/>
    <property type="evidence" value="ECO:0007669"/>
    <property type="project" value="InterPro"/>
</dbReference>
<protein>
    <recommendedName>
        <fullName evidence="7">Kinesin-like protein</fullName>
    </recommendedName>
</protein>
<feature type="compositionally biased region" description="Basic and acidic residues" evidence="9">
    <location>
        <begin position="624"/>
        <end position="637"/>
    </location>
</feature>
<keyword evidence="12" id="KW-1185">Reference proteome</keyword>
<dbReference type="SUPFAM" id="SSF52540">
    <property type="entry name" value="P-loop containing nucleoside triphosphate hydrolases"/>
    <property type="match status" value="1"/>
</dbReference>
<dbReference type="PANTHER" id="PTHR47971:SF16">
    <property type="entry name" value="KINESIN-LIKE PROTEIN"/>
    <property type="match status" value="1"/>
</dbReference>
<dbReference type="GO" id="GO:0007019">
    <property type="term" value="P:microtubule depolymerization"/>
    <property type="evidence" value="ECO:0007669"/>
    <property type="project" value="TreeGrafter"/>
</dbReference>
<feature type="region of interest" description="Disordered" evidence="9">
    <location>
        <begin position="218"/>
        <end position="239"/>
    </location>
</feature>
<dbReference type="PROSITE" id="PS00411">
    <property type="entry name" value="KINESIN_MOTOR_1"/>
    <property type="match status" value="1"/>
</dbReference>
<feature type="compositionally biased region" description="Acidic residues" evidence="9">
    <location>
        <begin position="219"/>
        <end position="232"/>
    </location>
</feature>
<keyword evidence="8" id="KW-0175">Coiled coil</keyword>
<dbReference type="PANTHER" id="PTHR47971">
    <property type="entry name" value="KINESIN-RELATED PROTEIN 6"/>
    <property type="match status" value="1"/>
</dbReference>
<dbReference type="PROSITE" id="PS50067">
    <property type="entry name" value="KINESIN_MOTOR_2"/>
    <property type="match status" value="1"/>
</dbReference>
<evidence type="ECO:0000256" key="9">
    <source>
        <dbReference type="SAM" id="MobiDB-lite"/>
    </source>
</evidence>
<reference evidence="12" key="1">
    <citation type="submission" date="2015-09" db="EMBL/GenBank/DDBJ databases">
        <authorList>
            <consortium name="Pathogen Informatics"/>
        </authorList>
    </citation>
    <scope>NUCLEOTIDE SEQUENCE [LARGE SCALE GENOMIC DNA]</scope>
    <source>
        <strain evidence="12">Lake Konstanz</strain>
    </source>
</reference>
<gene>
    <name evidence="11" type="ORF">BSAL_08475</name>
</gene>
<feature type="compositionally biased region" description="Basic and acidic residues" evidence="9">
    <location>
        <begin position="606"/>
        <end position="615"/>
    </location>
</feature>
<dbReference type="Pfam" id="PF00225">
    <property type="entry name" value="Kinesin"/>
    <property type="match status" value="1"/>
</dbReference>
<dbReference type="InterPro" id="IPR001752">
    <property type="entry name" value="Kinesin_motor_dom"/>
</dbReference>
<accession>A0A0S4KLZ8</accession>
<dbReference type="AlphaFoldDB" id="A0A0S4KLZ8"/>
<feature type="compositionally biased region" description="Basic and acidic residues" evidence="9">
    <location>
        <begin position="1"/>
        <end position="12"/>
    </location>
</feature>
<feature type="binding site" evidence="6">
    <location>
        <begin position="335"/>
        <end position="342"/>
    </location>
    <ligand>
        <name>ATP</name>
        <dbReference type="ChEBI" id="CHEBI:30616"/>
    </ligand>
</feature>
<dbReference type="InterPro" id="IPR027640">
    <property type="entry name" value="Kinesin-like_fam"/>
</dbReference>
<feature type="region of interest" description="Disordered" evidence="9">
    <location>
        <begin position="101"/>
        <end position="195"/>
    </location>
</feature>
<dbReference type="GO" id="GO:0008017">
    <property type="term" value="F:microtubule binding"/>
    <property type="evidence" value="ECO:0007669"/>
    <property type="project" value="InterPro"/>
</dbReference>